<feature type="transmembrane region" description="Helical" evidence="6">
    <location>
        <begin position="330"/>
        <end position="347"/>
    </location>
</feature>
<evidence type="ECO:0000256" key="2">
    <source>
        <dbReference type="ARBA" id="ARBA00022692"/>
    </source>
</evidence>
<dbReference type="EMBL" id="LT598469">
    <property type="protein sequence ID" value="SCV01705.1"/>
    <property type="molecule type" value="Genomic_DNA"/>
</dbReference>
<proteinExistence type="predicted"/>
<evidence type="ECO:0000256" key="6">
    <source>
        <dbReference type="SAM" id="Phobius"/>
    </source>
</evidence>
<reference evidence="7 8" key="1">
    <citation type="submission" date="2016-03" db="EMBL/GenBank/DDBJ databases">
        <authorList>
            <person name="Devillers H."/>
        </authorList>
    </citation>
    <scope>NUCLEOTIDE SEQUENCE [LARGE SCALE GENOMIC DNA]</scope>
    <source>
        <strain evidence="7">CBS 11717</strain>
    </source>
</reference>
<feature type="region of interest" description="Disordered" evidence="5">
    <location>
        <begin position="193"/>
        <end position="217"/>
    </location>
</feature>
<dbReference type="PANTHER" id="PTHR30249:SF0">
    <property type="entry name" value="PLASTIDAL GLYCOLATE_GLYCERATE TRANSLOCATOR 1, CHLOROPLASTIC"/>
    <property type="match status" value="1"/>
</dbReference>
<accession>A0A1G4KBL3</accession>
<evidence type="ECO:0000256" key="3">
    <source>
        <dbReference type="ARBA" id="ARBA00022989"/>
    </source>
</evidence>
<feature type="transmembrane region" description="Helical" evidence="6">
    <location>
        <begin position="556"/>
        <end position="576"/>
    </location>
</feature>
<feature type="transmembrane region" description="Helical" evidence="6">
    <location>
        <begin position="472"/>
        <end position="494"/>
    </location>
</feature>
<keyword evidence="4 6" id="KW-0472">Membrane</keyword>
<feature type="transmembrane region" description="Helical" evidence="6">
    <location>
        <begin position="32"/>
        <end position="53"/>
    </location>
</feature>
<feature type="transmembrane region" description="Helical" evidence="6">
    <location>
        <begin position="59"/>
        <end position="81"/>
    </location>
</feature>
<evidence type="ECO:0000313" key="7">
    <source>
        <dbReference type="EMBL" id="SCV01705.1"/>
    </source>
</evidence>
<dbReference type="InterPro" id="IPR007300">
    <property type="entry name" value="CidB/LrgB"/>
</dbReference>
<sequence length="616" mass="69180">MNDVVKSGSGTRHWLIFKEFVRIHRKELVKTYLFVPIGVLLTLCILYGVDRLIKNVIKIVFPASVAVMLVNLMIMCLLSWWRRSYAEWYVKIIDVPLSWSLRWMNLFFTPAFVTLILSQWISLREAMLIVAVFVLGYLATFIFLGYFTVLCQKVFGGRKFLSIFVRQEELENGMEMGSSFAPKRRTSCIYQRRGSADSNISTESSETDSDRQSSVRSRADQGFTALSDIASNEGIVQCHEQAKMKEEADAMEGLPEQHIGSDFEMIESPLLRPSKLRVPQRSLFGGKPSTTVTSDEQASPVICQRAITRQVSSHIDHLFSINMWYNHLHHVLYGLGFVASIFSYYFSWYVMPFQLFTAIITFMFIVSAPLVPNPKYKKFLHPVICSVALTWLVLLISVMIKHQKISYFPSELRDYKTGRTYLKLFDSSSYGGHEWPGAGDVFTSCMDVAIVGLSMPMYTYRHDLRKHCLSMLPPIFLLCAASLILYPLICYHIGISKEMAIGFTGRSITLALGTPTIENLNGSVTIMAVTTVVSGIVGVLTGGSLLDLMRIPESDYVTRGLTLGCNCGAIATAYLLGVDRRAAAISTLSFVLFGAFMVILSAVDKIKIFVQSLVQL</sequence>
<feature type="transmembrane region" description="Helical" evidence="6">
    <location>
        <begin position="353"/>
        <end position="372"/>
    </location>
</feature>
<organism evidence="7 8">
    <name type="scientific">Lachancea mirantina</name>
    <dbReference type="NCBI Taxonomy" id="1230905"/>
    <lineage>
        <taxon>Eukaryota</taxon>
        <taxon>Fungi</taxon>
        <taxon>Dikarya</taxon>
        <taxon>Ascomycota</taxon>
        <taxon>Saccharomycotina</taxon>
        <taxon>Saccharomycetes</taxon>
        <taxon>Saccharomycetales</taxon>
        <taxon>Saccharomycetaceae</taxon>
        <taxon>Lachancea</taxon>
    </lineage>
</organism>
<gene>
    <name evidence="7" type="ORF">LAMI_0G13212G</name>
</gene>
<evidence type="ECO:0000256" key="4">
    <source>
        <dbReference type="ARBA" id="ARBA00023136"/>
    </source>
</evidence>
<dbReference type="GO" id="GO:0016020">
    <property type="term" value="C:membrane"/>
    <property type="evidence" value="ECO:0007669"/>
    <property type="project" value="UniProtKB-SubCell"/>
</dbReference>
<name>A0A1G4KBL3_9SACH</name>
<feature type="transmembrane region" description="Helical" evidence="6">
    <location>
        <begin position="379"/>
        <end position="400"/>
    </location>
</feature>
<comment type="subcellular location">
    <subcellularLocation>
        <location evidence="1">Membrane</location>
        <topology evidence="1">Multi-pass membrane protein</topology>
    </subcellularLocation>
</comment>
<keyword evidence="2 6" id="KW-0812">Transmembrane</keyword>
<feature type="transmembrane region" description="Helical" evidence="6">
    <location>
        <begin position="582"/>
        <end position="603"/>
    </location>
</feature>
<feature type="transmembrane region" description="Helical" evidence="6">
    <location>
        <begin position="127"/>
        <end position="149"/>
    </location>
</feature>
<dbReference type="Proteomes" id="UP000191024">
    <property type="component" value="Chromosome G"/>
</dbReference>
<dbReference type="PANTHER" id="PTHR30249">
    <property type="entry name" value="PUTATIVE SEROTONIN TRANSPORTER"/>
    <property type="match status" value="1"/>
</dbReference>
<dbReference type="OrthoDB" id="2502820at2759"/>
<dbReference type="AlphaFoldDB" id="A0A1G4KBL3"/>
<evidence type="ECO:0000313" key="8">
    <source>
        <dbReference type="Proteomes" id="UP000191024"/>
    </source>
</evidence>
<feature type="transmembrane region" description="Helical" evidence="6">
    <location>
        <begin position="102"/>
        <end position="121"/>
    </location>
</feature>
<keyword evidence="3 6" id="KW-1133">Transmembrane helix</keyword>
<protein>
    <submittedName>
        <fullName evidence="7">LAMI_0G13212g1_1</fullName>
    </submittedName>
</protein>
<feature type="compositionally biased region" description="Basic and acidic residues" evidence="5">
    <location>
        <begin position="208"/>
        <end position="217"/>
    </location>
</feature>
<feature type="transmembrane region" description="Helical" evidence="6">
    <location>
        <begin position="524"/>
        <end position="549"/>
    </location>
</feature>
<keyword evidence="8" id="KW-1185">Reference proteome</keyword>
<dbReference type="Pfam" id="PF04172">
    <property type="entry name" value="LrgB"/>
    <property type="match status" value="1"/>
</dbReference>
<evidence type="ECO:0000256" key="5">
    <source>
        <dbReference type="SAM" id="MobiDB-lite"/>
    </source>
</evidence>
<evidence type="ECO:0000256" key="1">
    <source>
        <dbReference type="ARBA" id="ARBA00004141"/>
    </source>
</evidence>